<dbReference type="EMBL" id="JYDR01000002">
    <property type="protein sequence ID" value="KRY79297.1"/>
    <property type="molecule type" value="Genomic_DNA"/>
</dbReference>
<evidence type="ECO:0000313" key="4">
    <source>
        <dbReference type="Proteomes" id="UP000054632"/>
    </source>
</evidence>
<gene>
    <name evidence="1" type="ORF">T4A_5127</name>
    <name evidence="2" type="ORF">T4B_11789</name>
    <name evidence="3" type="ORF">T4C_10695</name>
</gene>
<dbReference type="Proteomes" id="UP000054826">
    <property type="component" value="Unassembled WGS sequence"/>
</dbReference>
<evidence type="ECO:0000313" key="3">
    <source>
        <dbReference type="EMBL" id="KRZ30780.1"/>
    </source>
</evidence>
<proteinExistence type="predicted"/>
<sequence length="73" mass="8698">MNFMKLFVLALEIEQKQLLPIDAQSFARTILKRDSKWREEYFVITKLIGQNGQLKITSFMMICIFDMVILCHR</sequence>
<organism evidence="2 5">
    <name type="scientific">Trichinella pseudospiralis</name>
    <name type="common">Parasitic roundworm</name>
    <dbReference type="NCBI Taxonomy" id="6337"/>
    <lineage>
        <taxon>Eukaryota</taxon>
        <taxon>Metazoa</taxon>
        <taxon>Ecdysozoa</taxon>
        <taxon>Nematoda</taxon>
        <taxon>Enoplea</taxon>
        <taxon>Dorylaimia</taxon>
        <taxon>Trichinellida</taxon>
        <taxon>Trichinellidae</taxon>
        <taxon>Trichinella</taxon>
    </lineage>
</organism>
<protein>
    <submittedName>
        <fullName evidence="2">Uncharacterized protein</fullName>
    </submittedName>
</protein>
<reference evidence="4 5" key="1">
    <citation type="submission" date="2015-01" db="EMBL/GenBank/DDBJ databases">
        <title>Evolution of Trichinella species and genotypes.</title>
        <authorList>
            <person name="Korhonen P.K."/>
            <person name="Edoardo P."/>
            <person name="Giuseppe L.R."/>
            <person name="Gasser R.B."/>
        </authorList>
    </citation>
    <scope>NUCLEOTIDE SEQUENCE [LARGE SCALE GENOMIC DNA]</scope>
    <source>
        <strain evidence="1">ISS13</strain>
        <strain evidence="3">ISS176</strain>
        <strain evidence="2">ISS588</strain>
    </source>
</reference>
<evidence type="ECO:0000313" key="1">
    <source>
        <dbReference type="EMBL" id="KRY79297.1"/>
    </source>
</evidence>
<dbReference type="Proteomes" id="UP000054805">
    <property type="component" value="Unassembled WGS sequence"/>
</dbReference>
<evidence type="ECO:0000313" key="5">
    <source>
        <dbReference type="Proteomes" id="UP000054805"/>
    </source>
</evidence>
<dbReference type="Proteomes" id="UP000054632">
    <property type="component" value="Unassembled WGS sequence"/>
</dbReference>
<accession>A0A0V1IIH3</accession>
<comment type="caution">
    <text evidence="2">The sequence shown here is derived from an EMBL/GenBank/DDBJ whole genome shotgun (WGS) entry which is preliminary data.</text>
</comment>
<dbReference type="EMBL" id="JYDS01000170">
    <property type="protein sequence ID" value="KRZ22540.1"/>
    <property type="molecule type" value="Genomic_DNA"/>
</dbReference>
<keyword evidence="5" id="KW-1185">Reference proteome</keyword>
<dbReference type="AlphaFoldDB" id="A0A0V1IIH3"/>
<evidence type="ECO:0000313" key="2">
    <source>
        <dbReference type="EMBL" id="KRZ22540.1"/>
    </source>
</evidence>
<dbReference type="EMBL" id="JYDV01000126">
    <property type="protein sequence ID" value="KRZ30780.1"/>
    <property type="molecule type" value="Genomic_DNA"/>
</dbReference>
<name>A0A0V1IIH3_TRIPS</name>